<dbReference type="Proteomes" id="UP001430953">
    <property type="component" value="Unassembled WGS sequence"/>
</dbReference>
<comment type="subcellular location">
    <subcellularLocation>
        <location evidence="2">Cytoplasm</location>
    </subcellularLocation>
    <subcellularLocation>
        <location evidence="1">Nucleus</location>
    </subcellularLocation>
</comment>
<dbReference type="GO" id="GO:0005634">
    <property type="term" value="C:nucleus"/>
    <property type="evidence" value="ECO:0007669"/>
    <property type="project" value="UniProtKB-SubCell"/>
</dbReference>
<evidence type="ECO:0000256" key="2">
    <source>
        <dbReference type="ARBA" id="ARBA00004496"/>
    </source>
</evidence>
<evidence type="ECO:0000256" key="8">
    <source>
        <dbReference type="ARBA" id="ARBA00076355"/>
    </source>
</evidence>
<dbReference type="InterPro" id="IPR015419">
    <property type="entry name" value="CTAG/Pcc1"/>
</dbReference>
<keyword evidence="10" id="KW-1185">Reference proteome</keyword>
<evidence type="ECO:0000256" key="1">
    <source>
        <dbReference type="ARBA" id="ARBA00004123"/>
    </source>
</evidence>
<keyword evidence="4" id="KW-0963">Cytoplasm</keyword>
<dbReference type="Gene3D" id="3.30.310.50">
    <property type="entry name" value="Alpha-D-phosphohexomutase, C-terminal domain"/>
    <property type="match status" value="1"/>
</dbReference>
<dbReference type="GO" id="GO:0070525">
    <property type="term" value="P:tRNA threonylcarbamoyladenosine metabolic process"/>
    <property type="evidence" value="ECO:0007669"/>
    <property type="project" value="TreeGrafter"/>
</dbReference>
<comment type="similarity">
    <text evidence="3">Belongs to the CTAG/PCC1 family.</text>
</comment>
<dbReference type="PANTHER" id="PTHR31283:SF5">
    <property type="entry name" value="EKC_KEOPS COMPLEX SUBUNIT LAGE3"/>
    <property type="match status" value="1"/>
</dbReference>
<evidence type="ECO:0000313" key="9">
    <source>
        <dbReference type="EMBL" id="KAL0133397.1"/>
    </source>
</evidence>
<organism evidence="9 10">
    <name type="scientific">Cardiocondyla obscurior</name>
    <dbReference type="NCBI Taxonomy" id="286306"/>
    <lineage>
        <taxon>Eukaryota</taxon>
        <taxon>Metazoa</taxon>
        <taxon>Ecdysozoa</taxon>
        <taxon>Arthropoda</taxon>
        <taxon>Hexapoda</taxon>
        <taxon>Insecta</taxon>
        <taxon>Pterygota</taxon>
        <taxon>Neoptera</taxon>
        <taxon>Endopterygota</taxon>
        <taxon>Hymenoptera</taxon>
        <taxon>Apocrita</taxon>
        <taxon>Aculeata</taxon>
        <taxon>Formicoidea</taxon>
        <taxon>Formicidae</taxon>
        <taxon>Myrmicinae</taxon>
        <taxon>Cardiocondyla</taxon>
    </lineage>
</organism>
<comment type="caution">
    <text evidence="9">The sequence shown here is derived from an EMBL/GenBank/DDBJ whole genome shotgun (WGS) entry which is preliminary data.</text>
</comment>
<evidence type="ECO:0000256" key="5">
    <source>
        <dbReference type="ARBA" id="ARBA00022694"/>
    </source>
</evidence>
<dbReference type="GO" id="GO:0008033">
    <property type="term" value="P:tRNA processing"/>
    <property type="evidence" value="ECO:0007669"/>
    <property type="project" value="UniProtKB-KW"/>
</dbReference>
<sequence>MSDLKVDLSVPFPSAREAEVAYQVLRVDKEPSRSEIAKKLALNDNLLEVSFSGKEARKIRVALTSFFDHLLLVTETIDQFGPPVPEYTHY</sequence>
<dbReference type="EMBL" id="JADYXP020000001">
    <property type="protein sequence ID" value="KAL0133397.1"/>
    <property type="molecule type" value="Genomic_DNA"/>
</dbReference>
<keyword evidence="5" id="KW-0819">tRNA processing</keyword>
<accession>A0AAW2H1H6</accession>
<evidence type="ECO:0000256" key="6">
    <source>
        <dbReference type="ARBA" id="ARBA00023242"/>
    </source>
</evidence>
<evidence type="ECO:0000313" key="10">
    <source>
        <dbReference type="Proteomes" id="UP001430953"/>
    </source>
</evidence>
<dbReference type="PANTHER" id="PTHR31283">
    <property type="entry name" value="EKC/KEOPS COMPLEX SUBUNIT PCC1 FAMILY MEMBER"/>
    <property type="match status" value="1"/>
</dbReference>
<dbReference type="FunFam" id="3.30.310.50:FF:000005">
    <property type="entry name" value="L antigen family member 3"/>
    <property type="match status" value="1"/>
</dbReference>
<name>A0AAW2H1H6_9HYME</name>
<dbReference type="AlphaFoldDB" id="A0AAW2H1H6"/>
<evidence type="ECO:0000256" key="7">
    <source>
        <dbReference type="ARBA" id="ARBA00053047"/>
    </source>
</evidence>
<protein>
    <recommendedName>
        <fullName evidence="8">L antigen family member 3</fullName>
    </recommendedName>
</protein>
<proteinExistence type="inferred from homology"/>
<dbReference type="Pfam" id="PF09341">
    <property type="entry name" value="Pcc1"/>
    <property type="match status" value="1"/>
</dbReference>
<dbReference type="GO" id="GO:0000408">
    <property type="term" value="C:EKC/KEOPS complex"/>
    <property type="evidence" value="ECO:0007669"/>
    <property type="project" value="TreeGrafter"/>
</dbReference>
<evidence type="ECO:0000256" key="4">
    <source>
        <dbReference type="ARBA" id="ARBA00022490"/>
    </source>
</evidence>
<dbReference type="GO" id="GO:0005737">
    <property type="term" value="C:cytoplasm"/>
    <property type="evidence" value="ECO:0007669"/>
    <property type="project" value="UniProtKB-SubCell"/>
</dbReference>
<gene>
    <name evidence="9" type="ORF">PUN28_000854</name>
</gene>
<keyword evidence="6" id="KW-0539">Nucleus</keyword>
<evidence type="ECO:0000256" key="3">
    <source>
        <dbReference type="ARBA" id="ARBA00007073"/>
    </source>
</evidence>
<reference evidence="9 10" key="1">
    <citation type="submission" date="2023-03" db="EMBL/GenBank/DDBJ databases">
        <title>High recombination rates correlate with genetic variation in Cardiocondyla obscurior ants.</title>
        <authorList>
            <person name="Errbii M."/>
        </authorList>
    </citation>
    <scope>NUCLEOTIDE SEQUENCE [LARGE SCALE GENOMIC DNA]</scope>
    <source>
        <strain evidence="9">Alpha-2009</strain>
        <tissue evidence="9">Whole body</tissue>
    </source>
</reference>
<comment type="function">
    <text evidence="7">Component of the EKC/KEOPS complex that is required for the formation of a threonylcarbamoyl group on adenosine at position 37 (t(6)A37) in tRNAs that read codons beginning with adenine. The complex is probably involved in the transfer of the threonylcarbamoyl moiety of threonylcarbamoyl-AMP (TC-AMP) to the N6 group of A37. LAGE3 functions as a dimerization module for the complex.</text>
</comment>